<comment type="similarity">
    <text evidence="9 10">Belongs to the thiamine-phosphate synthase family.</text>
</comment>
<evidence type="ECO:0000256" key="2">
    <source>
        <dbReference type="ARBA" id="ARBA00022679"/>
    </source>
</evidence>
<dbReference type="PANTHER" id="PTHR20857">
    <property type="entry name" value="THIAMINE-PHOSPHATE PYROPHOSPHORYLASE"/>
    <property type="match status" value="1"/>
</dbReference>
<evidence type="ECO:0000259" key="12">
    <source>
        <dbReference type="Pfam" id="PF02581"/>
    </source>
</evidence>
<reference evidence="13 14" key="2">
    <citation type="journal article" date="2012" name="Stand. Genomic Sci.">
        <title>Complete genome sequence of the moderately thermophilic mineral-sulfide-oxidizing firmicute Sulfobacillus acidophilus type strain (NAL(T)).</title>
        <authorList>
            <person name="Anderson I."/>
            <person name="Chertkov O."/>
            <person name="Chen A."/>
            <person name="Saunders E."/>
            <person name="Lapidus A."/>
            <person name="Nolan M."/>
            <person name="Lucas S."/>
            <person name="Hammon N."/>
            <person name="Deshpande S."/>
            <person name="Cheng J.F."/>
            <person name="Han C."/>
            <person name="Tapia R."/>
            <person name="Goodwin L.A."/>
            <person name="Pitluck S."/>
            <person name="Liolios K."/>
            <person name="Pagani I."/>
            <person name="Ivanova N."/>
            <person name="Mikhailova N."/>
            <person name="Pati A."/>
            <person name="Palaniappan K."/>
            <person name="Land M."/>
            <person name="Pan C."/>
            <person name="Rohde M."/>
            <person name="Pukall R."/>
            <person name="Goker M."/>
            <person name="Detter J.C."/>
            <person name="Woyke T."/>
            <person name="Bristow J."/>
            <person name="Eisen J.A."/>
            <person name="Markowitz V."/>
            <person name="Hugenholtz P."/>
            <person name="Kyrpides N.C."/>
            <person name="Klenk H.P."/>
            <person name="Mavromatis K."/>
        </authorList>
    </citation>
    <scope>NUCLEOTIDE SEQUENCE [LARGE SCALE GENOMIC DNA]</scope>
    <source>
        <strain evidence="14">ATCC 700253 / DSM 10332 / NAL</strain>
    </source>
</reference>
<evidence type="ECO:0000256" key="8">
    <source>
        <dbReference type="ARBA" id="ARBA00047883"/>
    </source>
</evidence>
<dbReference type="PANTHER" id="PTHR20857:SF15">
    <property type="entry name" value="THIAMINE-PHOSPHATE SYNTHASE"/>
    <property type="match status" value="1"/>
</dbReference>
<accession>G8TVV1</accession>
<comment type="catalytic activity">
    <reaction evidence="8 9 10">
        <text>2-[(2R,5Z)-2-carboxy-4-methylthiazol-5(2H)-ylidene]ethyl phosphate + 4-amino-2-methyl-5-(diphosphooxymethyl)pyrimidine + 2 H(+) = thiamine phosphate + CO2 + diphosphate</text>
        <dbReference type="Rhea" id="RHEA:47844"/>
        <dbReference type="ChEBI" id="CHEBI:15378"/>
        <dbReference type="ChEBI" id="CHEBI:16526"/>
        <dbReference type="ChEBI" id="CHEBI:33019"/>
        <dbReference type="ChEBI" id="CHEBI:37575"/>
        <dbReference type="ChEBI" id="CHEBI:57841"/>
        <dbReference type="ChEBI" id="CHEBI:62899"/>
        <dbReference type="EC" id="2.5.1.3"/>
    </reaction>
</comment>
<comment type="catalytic activity">
    <reaction evidence="6 9 10">
        <text>4-methyl-5-(2-phosphooxyethyl)-thiazole + 4-amino-2-methyl-5-(diphosphooxymethyl)pyrimidine + H(+) = thiamine phosphate + diphosphate</text>
        <dbReference type="Rhea" id="RHEA:22328"/>
        <dbReference type="ChEBI" id="CHEBI:15378"/>
        <dbReference type="ChEBI" id="CHEBI:33019"/>
        <dbReference type="ChEBI" id="CHEBI:37575"/>
        <dbReference type="ChEBI" id="CHEBI:57841"/>
        <dbReference type="ChEBI" id="CHEBI:58296"/>
        <dbReference type="EC" id="2.5.1.3"/>
    </reaction>
</comment>
<dbReference type="EMBL" id="CP003179">
    <property type="protein sequence ID" value="AEW04795.1"/>
    <property type="molecule type" value="Genomic_DNA"/>
</dbReference>
<dbReference type="EC" id="2.5.1.3" evidence="9"/>
<feature type="binding site" evidence="9">
    <location>
        <position position="164"/>
    </location>
    <ligand>
        <name>2-[(2R,5Z)-2-carboxy-4-methylthiazol-5(2H)-ylidene]ethyl phosphate</name>
        <dbReference type="ChEBI" id="CHEBI:62899"/>
    </ligand>
</feature>
<dbReference type="GO" id="GO:0009228">
    <property type="term" value="P:thiamine biosynthetic process"/>
    <property type="evidence" value="ECO:0007669"/>
    <property type="project" value="UniProtKB-KW"/>
</dbReference>
<evidence type="ECO:0000256" key="9">
    <source>
        <dbReference type="HAMAP-Rule" id="MF_00097"/>
    </source>
</evidence>
<dbReference type="InterPro" id="IPR022998">
    <property type="entry name" value="ThiamineP_synth_TenI"/>
</dbReference>
<proteinExistence type="inferred from homology"/>
<evidence type="ECO:0000256" key="6">
    <source>
        <dbReference type="ARBA" id="ARBA00047334"/>
    </source>
</evidence>
<dbReference type="Pfam" id="PF02581">
    <property type="entry name" value="TMP-TENI"/>
    <property type="match status" value="1"/>
</dbReference>
<keyword evidence="5 9" id="KW-0784">Thiamine biosynthesis</keyword>
<dbReference type="STRING" id="679936.Sulac_1298"/>
<feature type="binding site" evidence="9">
    <location>
        <begin position="184"/>
        <end position="185"/>
    </location>
    <ligand>
        <name>2-[(2R,5Z)-2-carboxy-4-methylthiazol-5(2H)-ylidene]ethyl phosphate</name>
        <dbReference type="ChEBI" id="CHEBI:62899"/>
    </ligand>
</feature>
<dbReference type="GO" id="GO:0005737">
    <property type="term" value="C:cytoplasm"/>
    <property type="evidence" value="ECO:0007669"/>
    <property type="project" value="TreeGrafter"/>
</dbReference>
<dbReference type="GO" id="GO:0009229">
    <property type="term" value="P:thiamine diphosphate biosynthetic process"/>
    <property type="evidence" value="ECO:0007669"/>
    <property type="project" value="UniProtKB-UniRule"/>
</dbReference>
<comment type="catalytic activity">
    <reaction evidence="7 9 10">
        <text>2-(2-carboxy-4-methylthiazol-5-yl)ethyl phosphate + 4-amino-2-methyl-5-(diphosphooxymethyl)pyrimidine + 2 H(+) = thiamine phosphate + CO2 + diphosphate</text>
        <dbReference type="Rhea" id="RHEA:47848"/>
        <dbReference type="ChEBI" id="CHEBI:15378"/>
        <dbReference type="ChEBI" id="CHEBI:16526"/>
        <dbReference type="ChEBI" id="CHEBI:33019"/>
        <dbReference type="ChEBI" id="CHEBI:37575"/>
        <dbReference type="ChEBI" id="CHEBI:57841"/>
        <dbReference type="ChEBI" id="CHEBI:62890"/>
        <dbReference type="EC" id="2.5.1.3"/>
    </reaction>
</comment>
<feature type="binding site" evidence="9">
    <location>
        <position position="68"/>
    </location>
    <ligand>
        <name>Mg(2+)</name>
        <dbReference type="ChEBI" id="CHEBI:18420"/>
    </ligand>
</feature>
<evidence type="ECO:0000256" key="7">
    <source>
        <dbReference type="ARBA" id="ARBA00047851"/>
    </source>
</evidence>
<dbReference type="AlphaFoldDB" id="G8TVV1"/>
<reference evidence="14" key="1">
    <citation type="submission" date="2011-12" db="EMBL/GenBank/DDBJ databases">
        <title>The complete genome of chromosome of Sulfobacillus acidophilus DSM 10332.</title>
        <authorList>
            <person name="Lucas S."/>
            <person name="Han J."/>
            <person name="Lapidus A."/>
            <person name="Bruce D."/>
            <person name="Goodwin L."/>
            <person name="Pitluck S."/>
            <person name="Peters L."/>
            <person name="Kyrpides N."/>
            <person name="Mavromatis K."/>
            <person name="Ivanova N."/>
            <person name="Mikhailova N."/>
            <person name="Chertkov O."/>
            <person name="Saunders E."/>
            <person name="Detter J.C."/>
            <person name="Tapia R."/>
            <person name="Han C."/>
            <person name="Land M."/>
            <person name="Hauser L."/>
            <person name="Markowitz V."/>
            <person name="Cheng J.-F."/>
            <person name="Hugenholtz P."/>
            <person name="Woyke T."/>
            <person name="Wu D."/>
            <person name="Pukall R."/>
            <person name="Gehrich-Schroeter G."/>
            <person name="Schneider S."/>
            <person name="Klenk H.-P."/>
            <person name="Eisen J.A."/>
        </authorList>
    </citation>
    <scope>NUCLEOTIDE SEQUENCE [LARGE SCALE GENOMIC DNA]</scope>
    <source>
        <strain evidence="14">ATCC 700253 / DSM 10332 / NAL</strain>
    </source>
</reference>
<evidence type="ECO:0000256" key="5">
    <source>
        <dbReference type="ARBA" id="ARBA00022977"/>
    </source>
</evidence>
<dbReference type="KEGG" id="sap:Sulac_1298"/>
<evidence type="ECO:0000313" key="13">
    <source>
        <dbReference type="EMBL" id="AEW04795.1"/>
    </source>
</evidence>
<dbReference type="InterPro" id="IPR036206">
    <property type="entry name" value="ThiamineP_synth_sf"/>
</dbReference>
<evidence type="ECO:0000256" key="3">
    <source>
        <dbReference type="ARBA" id="ARBA00022723"/>
    </source>
</evidence>
<evidence type="ECO:0000256" key="1">
    <source>
        <dbReference type="ARBA" id="ARBA00005165"/>
    </source>
</evidence>
<dbReference type="GO" id="GO:0000287">
    <property type="term" value="F:magnesium ion binding"/>
    <property type="evidence" value="ECO:0007669"/>
    <property type="project" value="UniProtKB-UniRule"/>
</dbReference>
<evidence type="ECO:0000256" key="11">
    <source>
        <dbReference type="RuleBase" id="RU004253"/>
    </source>
</evidence>
<name>G8TVV1_SULAD</name>
<dbReference type="SUPFAM" id="SSF51391">
    <property type="entry name" value="Thiamin phosphate synthase"/>
    <property type="match status" value="1"/>
</dbReference>
<dbReference type="UniPathway" id="UPA00060">
    <property type="reaction ID" value="UER00141"/>
</dbReference>
<dbReference type="InterPro" id="IPR013785">
    <property type="entry name" value="Aldolase_TIM"/>
</dbReference>
<keyword evidence="14" id="KW-1185">Reference proteome</keyword>
<sequence>MDLRLMVIIDPRQVPVDQLGGFCREVRQGGATVIQLRGKIRSTRELVTYGRALRVETRRHGLSLIVNDRTDVALAIQADGVHVGQEDMPVRDVRRMAPGLTVGLSVSASEEIPAQPADWPDYFGVGPVYATSSKDDAGDPLGVEGLRSLWQECRRIAPVVAIGGITPANVGPLWQLPVAGVAVISAVVNAPDKALACRQLITGKEISG</sequence>
<dbReference type="InterPro" id="IPR034291">
    <property type="entry name" value="TMP_synthase"/>
</dbReference>
<gene>
    <name evidence="9" type="primary">thiE</name>
    <name evidence="13" type="ordered locus">Sulac_1298</name>
</gene>
<dbReference type="HOGENOM" id="CLU_018272_3_2_9"/>
<comment type="function">
    <text evidence="9">Condenses 4-methyl-5-(beta-hydroxyethyl)thiazole monophosphate (THZ-P) and 2-methyl-4-amino-5-hydroxymethyl pyrimidine pyrophosphate (HMP-PP) to form thiamine monophosphate (TMP).</text>
</comment>
<protein>
    <recommendedName>
        <fullName evidence="9">Thiamine-phosphate synthase</fullName>
        <shortName evidence="9">TP synthase</shortName>
        <shortName evidence="9">TPS</shortName>
        <ecNumber evidence="9">2.5.1.3</ecNumber>
    </recommendedName>
    <alternativeName>
        <fullName evidence="9">Thiamine-phosphate pyrophosphorylase</fullName>
        <shortName evidence="9">TMP pyrophosphorylase</shortName>
        <shortName evidence="9">TMP-PPase</shortName>
    </alternativeName>
</protein>
<feature type="domain" description="Thiamine phosphate synthase/TenI" evidence="12">
    <location>
        <begin position="5"/>
        <end position="187"/>
    </location>
</feature>
<keyword evidence="4 9" id="KW-0460">Magnesium</keyword>
<keyword evidence="2 9" id="KW-0808">Transferase</keyword>
<feature type="binding site" evidence="9">
    <location>
        <begin position="35"/>
        <end position="39"/>
    </location>
    <ligand>
        <name>4-amino-2-methyl-5-(diphosphooxymethyl)pyrimidine</name>
        <dbReference type="ChEBI" id="CHEBI:57841"/>
    </ligand>
</feature>
<dbReference type="HAMAP" id="MF_00097">
    <property type="entry name" value="TMP_synthase"/>
    <property type="match status" value="1"/>
</dbReference>
<comment type="pathway">
    <text evidence="1 9 11">Cofactor biosynthesis; thiamine diphosphate biosynthesis; thiamine phosphate from 4-amino-2-methyl-5-diphosphomethylpyrimidine and 4-methyl-5-(2-phosphoethyl)-thiazole: step 1/1.</text>
</comment>
<dbReference type="Gene3D" id="3.20.20.70">
    <property type="entry name" value="Aldolase class I"/>
    <property type="match status" value="1"/>
</dbReference>
<feature type="binding site" evidence="9">
    <location>
        <position position="134"/>
    </location>
    <ligand>
        <name>4-amino-2-methyl-5-(diphosphooxymethyl)pyrimidine</name>
        <dbReference type="ChEBI" id="CHEBI:57841"/>
    </ligand>
</feature>
<feature type="binding site" evidence="9">
    <location>
        <begin position="131"/>
        <end position="133"/>
    </location>
    <ligand>
        <name>2-[(2R,5Z)-2-carboxy-4-methylthiazol-5(2H)-ylidene]ethyl phosphate</name>
        <dbReference type="ChEBI" id="CHEBI:62899"/>
    </ligand>
</feature>
<keyword evidence="3 9" id="KW-0479">Metal-binding</keyword>
<evidence type="ECO:0000256" key="4">
    <source>
        <dbReference type="ARBA" id="ARBA00022842"/>
    </source>
</evidence>
<feature type="binding site" evidence="9">
    <location>
        <position position="67"/>
    </location>
    <ligand>
        <name>4-amino-2-methyl-5-(diphosphooxymethyl)pyrimidine</name>
        <dbReference type="ChEBI" id="CHEBI:57841"/>
    </ligand>
</feature>
<dbReference type="Proteomes" id="UP000005439">
    <property type="component" value="Chromosome"/>
</dbReference>
<evidence type="ECO:0000313" key="14">
    <source>
        <dbReference type="Proteomes" id="UP000005439"/>
    </source>
</evidence>
<feature type="binding site" evidence="9">
    <location>
        <position position="105"/>
    </location>
    <ligand>
        <name>4-amino-2-methyl-5-(diphosphooxymethyl)pyrimidine</name>
        <dbReference type="ChEBI" id="CHEBI:57841"/>
    </ligand>
</feature>
<dbReference type="PATRIC" id="fig|679936.5.peg.1361"/>
<feature type="binding site" evidence="9">
    <location>
        <position position="87"/>
    </location>
    <ligand>
        <name>Mg(2+)</name>
        <dbReference type="ChEBI" id="CHEBI:18420"/>
    </ligand>
</feature>
<organism evidence="13 14">
    <name type="scientific">Sulfobacillus acidophilus (strain ATCC 700253 / DSM 10332 / NAL)</name>
    <dbReference type="NCBI Taxonomy" id="679936"/>
    <lineage>
        <taxon>Bacteria</taxon>
        <taxon>Bacillati</taxon>
        <taxon>Bacillota</taxon>
        <taxon>Clostridia</taxon>
        <taxon>Eubacteriales</taxon>
        <taxon>Clostridiales Family XVII. Incertae Sedis</taxon>
        <taxon>Sulfobacillus</taxon>
    </lineage>
</organism>
<dbReference type="CDD" id="cd00564">
    <property type="entry name" value="TMP_TenI"/>
    <property type="match status" value="1"/>
</dbReference>
<comment type="cofactor">
    <cofactor evidence="9">
        <name>Mg(2+)</name>
        <dbReference type="ChEBI" id="CHEBI:18420"/>
    </cofactor>
    <text evidence="9">Binds 1 Mg(2+) ion per subunit.</text>
</comment>
<dbReference type="GO" id="GO:0004789">
    <property type="term" value="F:thiamine-phosphate diphosphorylase activity"/>
    <property type="evidence" value="ECO:0007669"/>
    <property type="project" value="UniProtKB-UniRule"/>
</dbReference>
<dbReference type="NCBIfam" id="TIGR00693">
    <property type="entry name" value="thiE"/>
    <property type="match status" value="1"/>
</dbReference>
<evidence type="ECO:0000256" key="10">
    <source>
        <dbReference type="RuleBase" id="RU003826"/>
    </source>
</evidence>